<reference evidence="1 2" key="1">
    <citation type="submission" date="2014-06" db="EMBL/GenBank/DDBJ databases">
        <title>The Whole Genome Sequence of Mycoplasma hyosynoviae strain ATCC 27095.</title>
        <authorList>
            <person name="Calcutt M.J."/>
            <person name="Foecking M.F."/>
        </authorList>
    </citation>
    <scope>NUCLEOTIDE SEQUENCE [LARGE SCALE GENOMIC DNA]</scope>
    <source>
        <strain evidence="1 2">M60</strain>
    </source>
</reference>
<dbReference type="KEGG" id="mhyv:MHSN_03035"/>
<dbReference type="AlphaFoldDB" id="A0A063YH51"/>
<evidence type="ECO:0000313" key="2">
    <source>
        <dbReference type="Proteomes" id="UP000264882"/>
    </source>
</evidence>
<dbReference type="RefSeq" id="WP_036444218.1">
    <property type="nucleotide sequence ID" value="NZ_CP008748.1"/>
</dbReference>
<proteinExistence type="predicted"/>
<accession>A0A063YH51</accession>
<sequence length="59" mass="6860">MSGQKAHFFVEKSSNFSTTFSKVSQIFLKFLLLKQVYIMLIYGGDFEMKIQNNKAENMT</sequence>
<gene>
    <name evidence="1" type="ORF">MHSN_03035</name>
</gene>
<dbReference type="STRING" id="29559.NPL3_02435"/>
<keyword evidence="2" id="KW-1185">Reference proteome</keyword>
<dbReference type="EMBL" id="CP008748">
    <property type="protein sequence ID" value="ASI54127.1"/>
    <property type="molecule type" value="Genomic_DNA"/>
</dbReference>
<evidence type="ECO:0000313" key="1">
    <source>
        <dbReference type="EMBL" id="ASI54127.1"/>
    </source>
</evidence>
<name>A0A063YH51_9BACT</name>
<protein>
    <submittedName>
        <fullName evidence="1">Uncharacterized protein</fullName>
    </submittedName>
</protein>
<organism evidence="1 2">
    <name type="scientific">Metamycoplasma hyosynoviae</name>
    <dbReference type="NCBI Taxonomy" id="29559"/>
    <lineage>
        <taxon>Bacteria</taxon>
        <taxon>Bacillati</taxon>
        <taxon>Mycoplasmatota</taxon>
        <taxon>Mycoplasmoidales</taxon>
        <taxon>Metamycoplasmataceae</taxon>
        <taxon>Metamycoplasma</taxon>
    </lineage>
</organism>
<dbReference type="Proteomes" id="UP000264882">
    <property type="component" value="Chromosome"/>
</dbReference>